<dbReference type="GO" id="GO:0003677">
    <property type="term" value="F:DNA binding"/>
    <property type="evidence" value="ECO:0007669"/>
    <property type="project" value="UniProtKB-UniRule"/>
</dbReference>
<dbReference type="InterPro" id="IPR011010">
    <property type="entry name" value="DNA_brk_join_enz"/>
</dbReference>
<dbReference type="OrthoDB" id="9803188at2"/>
<evidence type="ECO:0000313" key="8">
    <source>
        <dbReference type="EMBL" id="EOI55408.1"/>
    </source>
</evidence>
<dbReference type="PANTHER" id="PTHR30349">
    <property type="entry name" value="PHAGE INTEGRASE-RELATED"/>
    <property type="match status" value="1"/>
</dbReference>
<dbReference type="EMBL" id="AJDQ01000008">
    <property type="protein sequence ID" value="EOI55408.1"/>
    <property type="molecule type" value="Genomic_DNA"/>
</dbReference>
<dbReference type="PROSITE" id="PS51900">
    <property type="entry name" value="CB"/>
    <property type="match status" value="1"/>
</dbReference>
<dbReference type="InterPro" id="IPR010998">
    <property type="entry name" value="Integrase_recombinase_N"/>
</dbReference>
<evidence type="ECO:0000313" key="11">
    <source>
        <dbReference type="Proteomes" id="UP000014160"/>
    </source>
</evidence>
<evidence type="ECO:0000259" key="6">
    <source>
        <dbReference type="PROSITE" id="PS51898"/>
    </source>
</evidence>
<sequence>MRMKENYLLGFFTTKDKNGNKRTYHSYRDPITDEVKKIGVGWKRKKIKSERQALIYLRKEIEDIITNRAYNDEVVIETFGELIDIWYATWSPSVRKSTIDNQMFLLKSYLLPLFPKELPLSKIKPMYVESCWAKILTLTAKRTGKPLEKATLEKIRSLLRQITYYGYKRNFVFFDLQMVDMKIPTDRGIQANARRKKKFMDSFEVEILLAAINEKYEKNRRPAKMGRIYLDLVEFMVRNGLRISEVGALTVDKVDFENKILIIDEGLVAAGKSIANYTLNPTKTVASTRDIDLDDRSIEIIRNRIEYNRKRKAEMRKRRAGELATTYSRNDGSGKTYCKTVRDSPSYKETDYIFQTQNGNPVVYHSFNEFMNGHGNNPKPVKCVKDILEDKYPNFKKHITTHTFRYTHISLLAEAGVPIKAIMERVGHSDVKTTLQIYNQVTKASKEKVISEVASWDFTSD</sequence>
<dbReference type="Proteomes" id="UP000013750">
    <property type="component" value="Unassembled WGS sequence"/>
</dbReference>
<dbReference type="Proteomes" id="UP000014160">
    <property type="component" value="Unassembled WGS sequence"/>
</dbReference>
<evidence type="ECO:0000313" key="9">
    <source>
        <dbReference type="EMBL" id="EOW82049.1"/>
    </source>
</evidence>
<evidence type="ECO:0008006" key="12">
    <source>
        <dbReference type="Google" id="ProtNLM"/>
    </source>
</evidence>
<comment type="similarity">
    <text evidence="1">Belongs to the 'phage' integrase family.</text>
</comment>
<dbReference type="HOGENOM" id="CLU_027562_17_6_9"/>
<gene>
    <name evidence="9" type="ORF">I592_01350</name>
    <name evidence="8" type="ORF">UKC_02616</name>
</gene>
<dbReference type="GO" id="GO:0015074">
    <property type="term" value="P:DNA integration"/>
    <property type="evidence" value="ECO:0007669"/>
    <property type="project" value="UniProtKB-KW"/>
</dbReference>
<dbReference type="InterPro" id="IPR013762">
    <property type="entry name" value="Integrase-like_cat_sf"/>
</dbReference>
<feature type="domain" description="Tyr recombinase" evidence="6">
    <location>
        <begin position="195"/>
        <end position="451"/>
    </location>
</feature>
<dbReference type="PANTHER" id="PTHR30349:SF64">
    <property type="entry name" value="PROPHAGE INTEGRASE INTD-RELATED"/>
    <property type="match status" value="1"/>
</dbReference>
<dbReference type="PROSITE" id="PS51898">
    <property type="entry name" value="TYR_RECOMBINASE"/>
    <property type="match status" value="1"/>
</dbReference>
<dbReference type="SUPFAM" id="SSF56349">
    <property type="entry name" value="DNA breaking-rejoining enzymes"/>
    <property type="match status" value="1"/>
</dbReference>
<keyword evidence="4" id="KW-0233">DNA recombination</keyword>
<dbReference type="Pfam" id="PF00589">
    <property type="entry name" value="Phage_integrase"/>
    <property type="match status" value="1"/>
</dbReference>
<dbReference type="InterPro" id="IPR004107">
    <property type="entry name" value="Integrase_SAM-like_N"/>
</dbReference>
<evidence type="ECO:0000259" key="7">
    <source>
        <dbReference type="PROSITE" id="PS51900"/>
    </source>
</evidence>
<evidence type="ECO:0000313" key="10">
    <source>
        <dbReference type="Proteomes" id="UP000013750"/>
    </source>
</evidence>
<dbReference type="InterPro" id="IPR050090">
    <property type="entry name" value="Tyrosine_recombinase_XerCD"/>
</dbReference>
<evidence type="ECO:0000256" key="2">
    <source>
        <dbReference type="ARBA" id="ARBA00022908"/>
    </source>
</evidence>
<dbReference type="Pfam" id="PF14659">
    <property type="entry name" value="Phage_int_SAM_3"/>
    <property type="match status" value="1"/>
</dbReference>
<evidence type="ECO:0000256" key="5">
    <source>
        <dbReference type="PROSITE-ProRule" id="PRU01248"/>
    </source>
</evidence>
<dbReference type="InterPro" id="IPR002104">
    <property type="entry name" value="Integrase_catalytic"/>
</dbReference>
<evidence type="ECO:0000256" key="3">
    <source>
        <dbReference type="ARBA" id="ARBA00023125"/>
    </source>
</evidence>
<dbReference type="GO" id="GO:0006310">
    <property type="term" value="P:DNA recombination"/>
    <property type="evidence" value="ECO:0007669"/>
    <property type="project" value="UniProtKB-KW"/>
</dbReference>
<keyword evidence="2" id="KW-0229">DNA integration</keyword>
<reference evidence="8 10" key="1">
    <citation type="submission" date="2013-02" db="EMBL/GenBank/DDBJ databases">
        <title>The Genome Sequence of Enterococcus gilvus ATCC BAA-350.</title>
        <authorList>
            <consortium name="The Broad Institute Genome Sequencing Platform"/>
            <consortium name="The Broad Institute Genome Sequencing Center for Infectious Disease"/>
            <person name="Earl A.M."/>
            <person name="Gilmore M.S."/>
            <person name="Lebreton F."/>
            <person name="Walker B."/>
            <person name="Young S.K."/>
            <person name="Zeng Q."/>
            <person name="Gargeya S."/>
            <person name="Fitzgerald M."/>
            <person name="Haas B."/>
            <person name="Abouelleil A."/>
            <person name="Alvarado L."/>
            <person name="Arachchi H.M."/>
            <person name="Berlin A.M."/>
            <person name="Chapman S.B."/>
            <person name="Dewar J."/>
            <person name="Goldberg J."/>
            <person name="Griggs A."/>
            <person name="Gujja S."/>
            <person name="Hansen M."/>
            <person name="Howarth C."/>
            <person name="Imamovic A."/>
            <person name="Larimer J."/>
            <person name="McCowan C."/>
            <person name="Murphy C."/>
            <person name="Neiman D."/>
            <person name="Pearson M."/>
            <person name="Priest M."/>
            <person name="Roberts A."/>
            <person name="Saif S."/>
            <person name="Shea T."/>
            <person name="Sisk P."/>
            <person name="Sykes S."/>
            <person name="Wortman J."/>
            <person name="Nusbaum C."/>
            <person name="Birren B."/>
        </authorList>
    </citation>
    <scope>NUCLEOTIDE SEQUENCE [LARGE SCALE GENOMIC DNA]</scope>
    <source>
        <strain evidence="8 10">ATCC BAA-350</strain>
    </source>
</reference>
<keyword evidence="11" id="KW-1185">Reference proteome</keyword>
<dbReference type="Gene3D" id="1.10.443.10">
    <property type="entry name" value="Intergrase catalytic core"/>
    <property type="match status" value="1"/>
</dbReference>
<dbReference type="AlphaFoldDB" id="R2XLI7"/>
<dbReference type="EMBL" id="ASWH01000001">
    <property type="protein sequence ID" value="EOW82049.1"/>
    <property type="molecule type" value="Genomic_DNA"/>
</dbReference>
<keyword evidence="3 5" id="KW-0238">DNA-binding</keyword>
<accession>R2XLI7</accession>
<dbReference type="InterPro" id="IPR044068">
    <property type="entry name" value="CB"/>
</dbReference>
<comment type="caution">
    <text evidence="8">The sequence shown here is derived from an EMBL/GenBank/DDBJ whole genome shotgun (WGS) entry which is preliminary data.</text>
</comment>
<reference evidence="9 11" key="2">
    <citation type="submission" date="2013-03" db="EMBL/GenBank/DDBJ databases">
        <title>The Genome Sequence of Enterococcus gilvus ATCC BAA-350 (PacBio/Illumina hybrid assembly).</title>
        <authorList>
            <consortium name="The Broad Institute Genomics Platform"/>
            <consortium name="The Broad Institute Genome Sequencing Center for Infectious Disease"/>
            <person name="Earl A."/>
            <person name="Russ C."/>
            <person name="Gilmore M."/>
            <person name="Surin D."/>
            <person name="Walker B."/>
            <person name="Young S."/>
            <person name="Zeng Q."/>
            <person name="Gargeya S."/>
            <person name="Fitzgerald M."/>
            <person name="Haas B."/>
            <person name="Abouelleil A."/>
            <person name="Allen A.W."/>
            <person name="Alvarado L."/>
            <person name="Arachchi H.M."/>
            <person name="Berlin A.M."/>
            <person name="Chapman S.B."/>
            <person name="Gainer-Dewar J."/>
            <person name="Goldberg J."/>
            <person name="Griggs A."/>
            <person name="Gujja S."/>
            <person name="Hansen M."/>
            <person name="Howarth C."/>
            <person name="Imamovic A."/>
            <person name="Ireland A."/>
            <person name="Larimer J."/>
            <person name="McCowan C."/>
            <person name="Murphy C."/>
            <person name="Pearson M."/>
            <person name="Poon T.W."/>
            <person name="Priest M."/>
            <person name="Roberts A."/>
            <person name="Saif S."/>
            <person name="Shea T."/>
            <person name="Sisk P."/>
            <person name="Sykes S."/>
            <person name="Wortman J."/>
            <person name="Nusbaum C."/>
            <person name="Birren B."/>
        </authorList>
    </citation>
    <scope>NUCLEOTIDE SEQUENCE [LARGE SCALE GENOMIC DNA]</scope>
    <source>
        <strain evidence="9 11">ATCC BAA-350</strain>
    </source>
</reference>
<feature type="domain" description="Core-binding (CB)" evidence="7">
    <location>
        <begin position="77"/>
        <end position="167"/>
    </location>
</feature>
<evidence type="ECO:0000256" key="1">
    <source>
        <dbReference type="ARBA" id="ARBA00008857"/>
    </source>
</evidence>
<name>R2XLI7_9ENTE</name>
<dbReference type="CDD" id="cd01189">
    <property type="entry name" value="INT_ICEBs1_C_like"/>
    <property type="match status" value="1"/>
</dbReference>
<proteinExistence type="inferred from homology"/>
<dbReference type="Gene3D" id="1.10.150.130">
    <property type="match status" value="1"/>
</dbReference>
<protein>
    <recommendedName>
        <fullName evidence="12">Tyr recombinase domain-containing protein</fullName>
    </recommendedName>
</protein>
<dbReference type="PATRIC" id="fig|1158614.3.peg.2609"/>
<organism evidence="8 10">
    <name type="scientific">Enterococcus gilvus ATCC BAA-350</name>
    <dbReference type="NCBI Taxonomy" id="1158614"/>
    <lineage>
        <taxon>Bacteria</taxon>
        <taxon>Bacillati</taxon>
        <taxon>Bacillota</taxon>
        <taxon>Bacilli</taxon>
        <taxon>Lactobacillales</taxon>
        <taxon>Enterococcaceae</taxon>
        <taxon>Enterococcus</taxon>
    </lineage>
</organism>
<evidence type="ECO:0000256" key="4">
    <source>
        <dbReference type="ARBA" id="ARBA00023172"/>
    </source>
</evidence>
<dbReference type="RefSeq" id="WP_010780989.1">
    <property type="nucleotide sequence ID" value="NZ_ASWH01000001.1"/>
</dbReference>
<dbReference type="eggNOG" id="COG0582">
    <property type="taxonomic scope" value="Bacteria"/>
</dbReference>